<evidence type="ECO:0000259" key="13">
    <source>
        <dbReference type="Pfam" id="PF01872"/>
    </source>
</evidence>
<comment type="caution">
    <text evidence="14">The sequence shown here is derived from an EMBL/GenBank/DDBJ whole genome shotgun (WGS) entry which is preliminary data.</text>
</comment>
<dbReference type="PANTHER" id="PTHR38011">
    <property type="entry name" value="DIHYDROFOLATE REDUCTASE FAMILY PROTEIN (AFU_ORTHOLOGUE AFUA_8G06820)"/>
    <property type="match status" value="1"/>
</dbReference>
<keyword evidence="7" id="KW-0521">NADP</keyword>
<evidence type="ECO:0000256" key="12">
    <source>
        <dbReference type="ARBA" id="ARBA00049020"/>
    </source>
</evidence>
<evidence type="ECO:0000256" key="6">
    <source>
        <dbReference type="ARBA" id="ARBA00022619"/>
    </source>
</evidence>
<feature type="domain" description="Bacterial bifunctional deaminase-reductase C-terminal" evidence="13">
    <location>
        <begin position="37"/>
        <end position="267"/>
    </location>
</feature>
<dbReference type="GO" id="GO:0009231">
    <property type="term" value="P:riboflavin biosynthetic process"/>
    <property type="evidence" value="ECO:0007669"/>
    <property type="project" value="UniProtKB-KW"/>
</dbReference>
<evidence type="ECO:0000313" key="15">
    <source>
        <dbReference type="EMBL" id="KAE9989750.1"/>
    </source>
</evidence>
<keyword evidence="17" id="KW-1185">Reference proteome</keyword>
<evidence type="ECO:0000313" key="16">
    <source>
        <dbReference type="Proteomes" id="UP000433883"/>
    </source>
</evidence>
<evidence type="ECO:0000256" key="2">
    <source>
        <dbReference type="ARBA" id="ARBA00005104"/>
    </source>
</evidence>
<dbReference type="AlphaFoldDB" id="A0A8H3UPT0"/>
<name>A0A8H3UPT0_VENIN</name>
<dbReference type="GO" id="GO:0008703">
    <property type="term" value="F:5-amino-6-(5-phosphoribosylamino)uracil reductase activity"/>
    <property type="evidence" value="ECO:0007669"/>
    <property type="project" value="InterPro"/>
</dbReference>
<evidence type="ECO:0000256" key="4">
    <source>
        <dbReference type="ARBA" id="ARBA00012851"/>
    </source>
</evidence>
<evidence type="ECO:0000313" key="14">
    <source>
        <dbReference type="EMBL" id="KAE9973545.1"/>
    </source>
</evidence>
<proteinExistence type="inferred from homology"/>
<comment type="catalytic activity">
    <reaction evidence="12">
        <text>2,5-diamino-6-(1-D-ribitylamino)pyrimidin-4(3H)-one 5'-phosphate + NADP(+) = 2,5-diamino-6-(1-D-ribosylamino)pyrimidin-4(3H)-one 5'-phosphate + NADPH + H(+)</text>
        <dbReference type="Rhea" id="RHEA:27278"/>
        <dbReference type="ChEBI" id="CHEBI:15378"/>
        <dbReference type="ChEBI" id="CHEBI:57783"/>
        <dbReference type="ChEBI" id="CHEBI:58349"/>
        <dbReference type="ChEBI" id="CHEBI:58890"/>
        <dbReference type="ChEBI" id="CHEBI:59545"/>
        <dbReference type="EC" id="1.1.1.302"/>
    </reaction>
</comment>
<evidence type="ECO:0000256" key="7">
    <source>
        <dbReference type="ARBA" id="ARBA00022857"/>
    </source>
</evidence>
<evidence type="ECO:0000256" key="9">
    <source>
        <dbReference type="ARBA" id="ARBA00030073"/>
    </source>
</evidence>
<dbReference type="Proteomes" id="UP000490939">
    <property type="component" value="Unassembled WGS sequence"/>
</dbReference>
<protein>
    <recommendedName>
        <fullName evidence="5">2,5-diamino-6-ribosylamino-4(3H)-pyrimidinone 5'-phosphate reductase</fullName>
        <ecNumber evidence="4">1.1.1.302</ecNumber>
    </recommendedName>
    <alternativeName>
        <fullName evidence="10">2,5-diamino-6-(5-phospho-D-ribosylamino)pyrimidin-4(3H)-one reductase</fullName>
    </alternativeName>
    <alternativeName>
        <fullName evidence="9">2,5-diamino-6-ribitylamino-4(3H)-pyrimidinone 5'-phosphate synthase</fullName>
    </alternativeName>
</protein>
<evidence type="ECO:0000256" key="11">
    <source>
        <dbReference type="ARBA" id="ARBA00047550"/>
    </source>
</evidence>
<dbReference type="SUPFAM" id="SSF53597">
    <property type="entry name" value="Dihydrofolate reductase-like"/>
    <property type="match status" value="1"/>
</dbReference>
<gene>
    <name evidence="14" type="ORF">BLS_003544</name>
    <name evidence="15" type="ORF">EG327_002346</name>
</gene>
<comment type="pathway">
    <text evidence="2">Cofactor biosynthesis; riboflavin biosynthesis.</text>
</comment>
<evidence type="ECO:0000256" key="1">
    <source>
        <dbReference type="ARBA" id="ARBA00003555"/>
    </source>
</evidence>
<dbReference type="Gene3D" id="3.40.430.10">
    <property type="entry name" value="Dihydrofolate Reductase, subunit A"/>
    <property type="match status" value="1"/>
</dbReference>
<accession>A0A8H3UPT0</accession>
<dbReference type="EMBL" id="WNWR01000171">
    <property type="protein sequence ID" value="KAE9989750.1"/>
    <property type="molecule type" value="Genomic_DNA"/>
</dbReference>
<dbReference type="InterPro" id="IPR002734">
    <property type="entry name" value="RibDG_C"/>
</dbReference>
<evidence type="ECO:0000256" key="10">
    <source>
        <dbReference type="ARBA" id="ARBA00031630"/>
    </source>
</evidence>
<sequence>MAHPAPKSPLQFPQASRTHIEPYLPSHSPTTETKTTPFLTLTFATSLDSSLSLAPGTQTILSGPETKAMTHYLRSQHDAILVGVGTAVADNPALNCRIEGVGLEGQPRPVILDPQGRFEIVNGKGEYAECVRLAREGVGKGPLILTSNLDRSDGELNGILKACGGRYIMVPLSVEEDGFSWVDVLAVLSREGIKSLMVEGGAHVINTLLQEKYLHLVDSVIVTIAPVWLGQGGVVVSPPRSADAGGKPKAAARLKEVKWQQYGEDAVMCGRIN</sequence>
<comment type="similarity">
    <text evidence="3">Belongs to the HTP reductase family.</text>
</comment>
<dbReference type="Proteomes" id="UP000433883">
    <property type="component" value="Unassembled WGS sequence"/>
</dbReference>
<dbReference type="EMBL" id="WNWQ01000230">
    <property type="protein sequence ID" value="KAE9973545.1"/>
    <property type="molecule type" value="Genomic_DNA"/>
</dbReference>
<organism evidence="14 16">
    <name type="scientific">Venturia inaequalis</name>
    <name type="common">Apple scab fungus</name>
    <dbReference type="NCBI Taxonomy" id="5025"/>
    <lineage>
        <taxon>Eukaryota</taxon>
        <taxon>Fungi</taxon>
        <taxon>Dikarya</taxon>
        <taxon>Ascomycota</taxon>
        <taxon>Pezizomycotina</taxon>
        <taxon>Dothideomycetes</taxon>
        <taxon>Pleosporomycetidae</taxon>
        <taxon>Venturiales</taxon>
        <taxon>Venturiaceae</taxon>
        <taxon>Venturia</taxon>
    </lineage>
</organism>
<evidence type="ECO:0000256" key="8">
    <source>
        <dbReference type="ARBA" id="ARBA00023002"/>
    </source>
</evidence>
<dbReference type="InterPro" id="IPR024072">
    <property type="entry name" value="DHFR-like_dom_sf"/>
</dbReference>
<evidence type="ECO:0000313" key="17">
    <source>
        <dbReference type="Proteomes" id="UP000490939"/>
    </source>
</evidence>
<keyword evidence="6" id="KW-0686">Riboflavin biosynthesis</keyword>
<reference evidence="14 16" key="1">
    <citation type="submission" date="2019-11" db="EMBL/GenBank/DDBJ databases">
        <title>Venturia inaequalis Genome Resource.</title>
        <authorList>
            <person name="Lichtner F.J."/>
        </authorList>
    </citation>
    <scope>NUCLEOTIDE SEQUENCE [LARGE SCALE GENOMIC DNA]</scope>
    <source>
        <strain evidence="14">Bline_iso_100314</strain>
        <strain evidence="15 17">DMI_063113</strain>
    </source>
</reference>
<evidence type="ECO:0000256" key="3">
    <source>
        <dbReference type="ARBA" id="ARBA00009723"/>
    </source>
</evidence>
<comment type="catalytic activity">
    <reaction evidence="11">
        <text>2,5-diamino-6-(1-D-ribitylamino)pyrimidin-4(3H)-one 5'-phosphate + NAD(+) = 2,5-diamino-6-(1-D-ribosylamino)pyrimidin-4(3H)-one 5'-phosphate + NADH + H(+)</text>
        <dbReference type="Rhea" id="RHEA:27274"/>
        <dbReference type="ChEBI" id="CHEBI:15378"/>
        <dbReference type="ChEBI" id="CHEBI:57540"/>
        <dbReference type="ChEBI" id="CHEBI:57945"/>
        <dbReference type="ChEBI" id="CHEBI:58890"/>
        <dbReference type="ChEBI" id="CHEBI:59545"/>
        <dbReference type="EC" id="1.1.1.302"/>
    </reaction>
</comment>
<dbReference type="InterPro" id="IPR050765">
    <property type="entry name" value="Riboflavin_Biosynth_HTPR"/>
</dbReference>
<dbReference type="PANTHER" id="PTHR38011:SF7">
    <property type="entry name" value="2,5-DIAMINO-6-RIBOSYLAMINO-4(3H)-PYRIMIDINONE 5'-PHOSPHATE REDUCTASE"/>
    <property type="match status" value="1"/>
</dbReference>
<dbReference type="Pfam" id="PF01872">
    <property type="entry name" value="RibD_C"/>
    <property type="match status" value="1"/>
</dbReference>
<dbReference type="EC" id="1.1.1.302" evidence="4"/>
<evidence type="ECO:0000256" key="5">
    <source>
        <dbReference type="ARBA" id="ARBA00015035"/>
    </source>
</evidence>
<comment type="function">
    <text evidence="1">Catalyzes an early step in riboflavin biosynthesis, the NADPH-dependent reduction of the ribose side chain of 2,5-diamino-6-ribosylamino-4(3H)-pyrimidinone 5'-phosphate, yielding 2,5-diamino-6-ribitylamino-4(3H)-pyrimidinone 5'-phosphate.</text>
</comment>
<keyword evidence="8" id="KW-0560">Oxidoreductase</keyword>